<dbReference type="EMBL" id="KV454490">
    <property type="protein sequence ID" value="ODV58711.1"/>
    <property type="molecule type" value="Genomic_DNA"/>
</dbReference>
<organism evidence="4 5">
    <name type="scientific">Ascoidea rubescens DSM 1968</name>
    <dbReference type="NCBI Taxonomy" id="1344418"/>
    <lineage>
        <taxon>Eukaryota</taxon>
        <taxon>Fungi</taxon>
        <taxon>Dikarya</taxon>
        <taxon>Ascomycota</taxon>
        <taxon>Saccharomycotina</taxon>
        <taxon>Saccharomycetes</taxon>
        <taxon>Ascoideaceae</taxon>
        <taxon>Ascoidea</taxon>
    </lineage>
</organism>
<feature type="domain" description="RlpA-like protein double-psi beta-barrel" evidence="3">
    <location>
        <begin position="265"/>
        <end position="313"/>
    </location>
</feature>
<evidence type="ECO:0000256" key="2">
    <source>
        <dbReference type="SAM" id="SignalP"/>
    </source>
</evidence>
<dbReference type="STRING" id="1344418.A0A1D2VAS8"/>
<dbReference type="PANTHER" id="PTHR31836:SF28">
    <property type="entry name" value="SRCR DOMAIN-CONTAINING PROTEIN-RELATED"/>
    <property type="match status" value="1"/>
</dbReference>
<evidence type="ECO:0000313" key="5">
    <source>
        <dbReference type="Proteomes" id="UP000095038"/>
    </source>
</evidence>
<dbReference type="InterPro" id="IPR051477">
    <property type="entry name" value="Expansin_CellWall"/>
</dbReference>
<dbReference type="CDD" id="cd22191">
    <property type="entry name" value="DPBB_RlpA_EXP_N-like"/>
    <property type="match status" value="1"/>
</dbReference>
<protein>
    <recommendedName>
        <fullName evidence="3">RlpA-like protein double-psi beta-barrel domain-containing protein</fullName>
    </recommendedName>
</protein>
<dbReference type="Proteomes" id="UP000095038">
    <property type="component" value="Unassembled WGS sequence"/>
</dbReference>
<dbReference type="InterPro" id="IPR009009">
    <property type="entry name" value="RlpA-like_DPBB"/>
</dbReference>
<evidence type="ECO:0000313" key="4">
    <source>
        <dbReference type="EMBL" id="ODV58711.1"/>
    </source>
</evidence>
<evidence type="ECO:0000259" key="3">
    <source>
        <dbReference type="Pfam" id="PF03330"/>
    </source>
</evidence>
<proteinExistence type="predicted"/>
<keyword evidence="1 2" id="KW-0732">Signal</keyword>
<dbReference type="InterPro" id="IPR036908">
    <property type="entry name" value="RlpA-like_sf"/>
</dbReference>
<dbReference type="InParanoid" id="A0A1D2VAS8"/>
<feature type="signal peptide" evidence="2">
    <location>
        <begin position="1"/>
        <end position="22"/>
    </location>
</feature>
<accession>A0A1D2VAS8</accession>
<dbReference type="SUPFAM" id="SSF50685">
    <property type="entry name" value="Barwin-like endoglucanases"/>
    <property type="match status" value="1"/>
</dbReference>
<dbReference type="Gene3D" id="2.40.40.10">
    <property type="entry name" value="RlpA-like domain"/>
    <property type="match status" value="1"/>
</dbReference>
<dbReference type="OrthoDB" id="406505at2759"/>
<reference evidence="5" key="1">
    <citation type="submission" date="2016-05" db="EMBL/GenBank/DDBJ databases">
        <title>Comparative genomics of biotechnologically important yeasts.</title>
        <authorList>
            <consortium name="DOE Joint Genome Institute"/>
            <person name="Riley R."/>
            <person name="Haridas S."/>
            <person name="Wolfe K.H."/>
            <person name="Lopes M.R."/>
            <person name="Hittinger C.T."/>
            <person name="Goker M."/>
            <person name="Salamov A."/>
            <person name="Wisecaver J."/>
            <person name="Long T.M."/>
            <person name="Aerts A.L."/>
            <person name="Barry K."/>
            <person name="Choi C."/>
            <person name="Clum A."/>
            <person name="Coughlan A.Y."/>
            <person name="Deshpande S."/>
            <person name="Douglass A.P."/>
            <person name="Hanson S.J."/>
            <person name="Klenk H.-P."/>
            <person name="Labutti K."/>
            <person name="Lapidus A."/>
            <person name="Lindquist E."/>
            <person name="Lipzen A."/>
            <person name="Meier-Kolthoff J.P."/>
            <person name="Ohm R.A."/>
            <person name="Otillar R.P."/>
            <person name="Pangilinan J."/>
            <person name="Peng Y."/>
            <person name="Rokas A."/>
            <person name="Rosa C.A."/>
            <person name="Scheuner C."/>
            <person name="Sibirny A.A."/>
            <person name="Slot J.C."/>
            <person name="Stielow J.B."/>
            <person name="Sun H."/>
            <person name="Kurtzman C.P."/>
            <person name="Blackwell M."/>
            <person name="Grigoriev I.V."/>
            <person name="Jeffries T.W."/>
        </authorList>
    </citation>
    <scope>NUCLEOTIDE SEQUENCE [LARGE SCALE GENOMIC DNA]</scope>
    <source>
        <strain evidence="5">DSM 1968</strain>
    </source>
</reference>
<dbReference type="AlphaFoldDB" id="A0A1D2VAS8"/>
<keyword evidence="5" id="KW-1185">Reference proteome</keyword>
<evidence type="ECO:0000256" key="1">
    <source>
        <dbReference type="ARBA" id="ARBA00022729"/>
    </source>
</evidence>
<dbReference type="RefSeq" id="XP_020045018.1">
    <property type="nucleotide sequence ID" value="XM_020194750.1"/>
</dbReference>
<sequence length="319" mass="33863">MLFNKFALCSVLAVLGFDVVSAAKVRVTHTKYRTRYFTSRKTRYRTVCKVNGVVQDCQVTPTFYDAPTSIVEAEETSVVEAEDTLAPIDLDTVVTTVLGSFEAPVATTSTTTAAPTTLATSTLATSTTTSAVAQVAKAGSGKYNIGDVFTLDNEYNSCTEAFGVCGAKGASCCNFGSYCSTANADYAQCIPTSIVDSVQATPVAEPDGSVSTKNLYSGRGTYWSPSDYNACGLTGISSDDYVVAVGISTYEETIDQYYKSDLCGKTLIAQYGNKAVKVKVIDACASCGKYSLDLGPKAFSELAQKSAGIIGVKWYWDDE</sequence>
<gene>
    <name evidence="4" type="ORF">ASCRUDRAFT_82619</name>
</gene>
<name>A0A1D2VAS8_9ASCO</name>
<dbReference type="PANTHER" id="PTHR31836">
    <property type="match status" value="1"/>
</dbReference>
<dbReference type="GeneID" id="30968386"/>
<feature type="chain" id="PRO_5008910369" description="RlpA-like protein double-psi beta-barrel domain-containing protein" evidence="2">
    <location>
        <begin position="23"/>
        <end position="319"/>
    </location>
</feature>
<dbReference type="Pfam" id="PF03330">
    <property type="entry name" value="DPBB_1"/>
    <property type="match status" value="1"/>
</dbReference>